<dbReference type="SUPFAM" id="SSF110997">
    <property type="entry name" value="Sporulation related repeat"/>
    <property type="match status" value="1"/>
</dbReference>
<dbReference type="RefSeq" id="WP_077406739.1">
    <property type="nucleotide sequence ID" value="NZ_CP019650.1"/>
</dbReference>
<dbReference type="STRING" id="260552.Mag101_14980"/>
<dbReference type="InterPro" id="IPR036680">
    <property type="entry name" value="SPOR-like_sf"/>
</dbReference>
<name>A0A1Q2M7Z4_9GAMM</name>
<evidence type="ECO:0000313" key="2">
    <source>
        <dbReference type="Proteomes" id="UP000188219"/>
    </source>
</evidence>
<reference evidence="1" key="1">
    <citation type="submission" date="2017-02" db="EMBL/GenBank/DDBJ databases">
        <title>Genome of Microbulbifer agarilyticus GP101.</title>
        <authorList>
            <person name="Jung J."/>
            <person name="Bae S.S."/>
            <person name="Baek K."/>
        </authorList>
    </citation>
    <scope>NUCLEOTIDE SEQUENCE [LARGE SCALE GENOMIC DNA]</scope>
    <source>
        <strain evidence="1">GP101</strain>
    </source>
</reference>
<proteinExistence type="predicted"/>
<dbReference type="OrthoDB" id="6193567at2"/>
<evidence type="ECO:0000313" key="1">
    <source>
        <dbReference type="EMBL" id="AQQ68791.1"/>
    </source>
</evidence>
<sequence>MRWIFFLLVVVNLGLFGWFMTTERTPAKAVVVSQADRGADTISLVSELDPEELAARAPVAEAQPPAPPEPATGTVTDPLCTMVGPFDEAYQGVDVVRRLQALQVEADLRDIEMQGQMRYWVYLAPLNSSKDAFRKLRELQAAGVDSYVIPKGSLENGISFGIFSEIDRAQSLTEELRARGFDAEYREEPQTYLERWVVLSSAGPAVDGGAQELVGEEFWQQLQLDYPDIGRRQNVCSEIREASAEQ</sequence>
<keyword evidence="2" id="KW-1185">Reference proteome</keyword>
<gene>
    <name evidence="1" type="ORF">Mag101_14980</name>
</gene>
<dbReference type="KEGG" id="maga:Mag101_14980"/>
<dbReference type="EMBL" id="CP019650">
    <property type="protein sequence ID" value="AQQ68791.1"/>
    <property type="molecule type" value="Genomic_DNA"/>
</dbReference>
<dbReference type="AlphaFoldDB" id="A0A1Q2M7Z4"/>
<protein>
    <recommendedName>
        <fullName evidence="3">SPOR domain-containing protein</fullName>
    </recommendedName>
</protein>
<accession>A0A1Q2M7Z4</accession>
<evidence type="ECO:0008006" key="3">
    <source>
        <dbReference type="Google" id="ProtNLM"/>
    </source>
</evidence>
<dbReference type="Proteomes" id="UP000188219">
    <property type="component" value="Chromosome"/>
</dbReference>
<dbReference type="GO" id="GO:0042834">
    <property type="term" value="F:peptidoglycan binding"/>
    <property type="evidence" value="ECO:0007669"/>
    <property type="project" value="InterPro"/>
</dbReference>
<organism evidence="1 2">
    <name type="scientific">Microbulbifer agarilyticus</name>
    <dbReference type="NCBI Taxonomy" id="260552"/>
    <lineage>
        <taxon>Bacteria</taxon>
        <taxon>Pseudomonadati</taxon>
        <taxon>Pseudomonadota</taxon>
        <taxon>Gammaproteobacteria</taxon>
        <taxon>Cellvibrionales</taxon>
        <taxon>Microbulbiferaceae</taxon>
        <taxon>Microbulbifer</taxon>
    </lineage>
</organism>